<dbReference type="Proteomes" id="UP000617555">
    <property type="component" value="Unassembled WGS sequence"/>
</dbReference>
<reference evidence="2" key="1">
    <citation type="journal article" date="2019" name="Int. J. Syst. Evol. Microbiol.">
        <title>The Global Catalogue of Microorganisms (GCM) 10K type strain sequencing project: providing services to taxonomists for standard genome sequencing and annotation.</title>
        <authorList>
            <consortium name="The Broad Institute Genomics Platform"/>
            <consortium name="The Broad Institute Genome Sequencing Center for Infectious Disease"/>
            <person name="Wu L."/>
            <person name="Ma J."/>
        </authorList>
    </citation>
    <scope>NUCLEOTIDE SEQUENCE [LARGE SCALE GENOMIC DNA]</scope>
    <source>
        <strain evidence="2">CGMCC 1.15339</strain>
    </source>
</reference>
<proteinExistence type="predicted"/>
<organism evidence="1 2">
    <name type="scientific">Shewanella inventionis</name>
    <dbReference type="NCBI Taxonomy" id="1738770"/>
    <lineage>
        <taxon>Bacteria</taxon>
        <taxon>Pseudomonadati</taxon>
        <taxon>Pseudomonadota</taxon>
        <taxon>Gammaproteobacteria</taxon>
        <taxon>Alteromonadales</taxon>
        <taxon>Shewanellaceae</taxon>
        <taxon>Shewanella</taxon>
    </lineage>
</organism>
<protein>
    <submittedName>
        <fullName evidence="1">Uncharacterized protein</fullName>
    </submittedName>
</protein>
<dbReference type="InterPro" id="IPR006311">
    <property type="entry name" value="TAT_signal"/>
</dbReference>
<keyword evidence="2" id="KW-1185">Reference proteome</keyword>
<evidence type="ECO:0000313" key="2">
    <source>
        <dbReference type="Proteomes" id="UP000617555"/>
    </source>
</evidence>
<sequence>MDEQLTCKSRRRFFKVPLALVAGATLASYSKPTIADPIQLIVQAMAEAAKIALDTAIQQIETMMSDIWSAAFMADSTKVGKVGDGINVTKVELFNQKMIRATMPAPRSCEMELQIDNKRNTSTSFNTNVNGDGENFLSEILSDKRSYAAGIRDILRRNDIHLVEATSSGQIILSPSSLFGDITRPLTSEEEQNYRDTSRNLIGFNGTSETTVTTNPGTNGKISRKKFIQKANAKTLAMSVFEIDIAKLNSGIYGTFFQQVEETYFSAQWRSETSAVADIVPAGINLYNQNTVKLDLLINLLRLKEQTLVLTLIKTMQDLK</sequence>
<name>A0ABQ1JGQ9_9GAMM</name>
<evidence type="ECO:0000313" key="1">
    <source>
        <dbReference type="EMBL" id="GGB65928.1"/>
    </source>
</evidence>
<gene>
    <name evidence="1" type="ORF">GCM10011607_28300</name>
</gene>
<comment type="caution">
    <text evidence="1">The sequence shown here is derived from an EMBL/GenBank/DDBJ whole genome shotgun (WGS) entry which is preliminary data.</text>
</comment>
<dbReference type="PROSITE" id="PS51318">
    <property type="entry name" value="TAT"/>
    <property type="match status" value="1"/>
</dbReference>
<accession>A0ABQ1JGQ9</accession>
<dbReference type="RefSeq" id="WP_188740009.1">
    <property type="nucleotide sequence ID" value="NZ_BMII01000024.1"/>
</dbReference>
<dbReference type="EMBL" id="BMII01000024">
    <property type="protein sequence ID" value="GGB65928.1"/>
    <property type="molecule type" value="Genomic_DNA"/>
</dbReference>